<dbReference type="HOGENOM" id="CLU_2951531_0_0_9"/>
<feature type="region of interest" description="Disordered" evidence="1">
    <location>
        <begin position="38"/>
        <end position="59"/>
    </location>
</feature>
<keyword evidence="3" id="KW-1185">Reference proteome</keyword>
<feature type="compositionally biased region" description="Polar residues" evidence="1">
    <location>
        <begin position="41"/>
        <end position="50"/>
    </location>
</feature>
<proteinExistence type="predicted"/>
<dbReference type="eggNOG" id="ENOG503382D">
    <property type="taxonomic scope" value="Bacteria"/>
</dbReference>
<protein>
    <submittedName>
        <fullName evidence="2">Uncharacterized protein</fullName>
    </submittedName>
</protein>
<dbReference type="PATRIC" id="fig|1203606.4.peg.1820"/>
<organism evidence="2 3">
    <name type="scientific">Butyricicoccus pullicaecorum 1.2</name>
    <dbReference type="NCBI Taxonomy" id="1203606"/>
    <lineage>
        <taxon>Bacteria</taxon>
        <taxon>Bacillati</taxon>
        <taxon>Bacillota</taxon>
        <taxon>Clostridia</taxon>
        <taxon>Eubacteriales</taxon>
        <taxon>Butyricicoccaceae</taxon>
        <taxon>Butyricicoccus</taxon>
    </lineage>
</organism>
<dbReference type="EMBL" id="AQOB01000006">
    <property type="protein sequence ID" value="EOQ37179.1"/>
    <property type="molecule type" value="Genomic_DNA"/>
</dbReference>
<dbReference type="RefSeq" id="WP_016148004.1">
    <property type="nucleotide sequence ID" value="NZ_KB976104.1"/>
</dbReference>
<gene>
    <name evidence="2" type="ORF">HMPREF1526_01870</name>
</gene>
<accession>R8VXI1</accession>
<sequence length="59" mass="6528">MTAKCVGCGLHWNVSIYQKIPRSGYICPHCESRLRAGETLPNKQADQSGRPQKMKGAKP</sequence>
<dbReference type="OrthoDB" id="1937916at2"/>
<comment type="caution">
    <text evidence="2">The sequence shown here is derived from an EMBL/GenBank/DDBJ whole genome shotgun (WGS) entry which is preliminary data.</text>
</comment>
<evidence type="ECO:0000313" key="3">
    <source>
        <dbReference type="Proteomes" id="UP000013981"/>
    </source>
</evidence>
<dbReference type="Proteomes" id="UP000013981">
    <property type="component" value="Unassembled WGS sequence"/>
</dbReference>
<evidence type="ECO:0000256" key="1">
    <source>
        <dbReference type="SAM" id="MobiDB-lite"/>
    </source>
</evidence>
<reference evidence="2 3" key="1">
    <citation type="submission" date="2013-01" db="EMBL/GenBank/DDBJ databases">
        <title>The Genome Sequence of Butyricicoccus pullicaecorum 1.2.</title>
        <authorList>
            <consortium name="The Broad Institute Genome Sequencing Platform"/>
            <person name="Earl A."/>
            <person name="Ward D."/>
            <person name="Feldgarden M."/>
            <person name="Gevers D."/>
            <person name="Van Immerseel F."/>
            <person name="Eeckhaut V."/>
            <person name="Walker B."/>
            <person name="Young S.K."/>
            <person name="Zeng Q."/>
            <person name="Gargeya S."/>
            <person name="Fitzgerald M."/>
            <person name="Haas B."/>
            <person name="Abouelleil A."/>
            <person name="Alvarado L."/>
            <person name="Arachchi H.M."/>
            <person name="Berlin A.M."/>
            <person name="Chapman S.B."/>
            <person name="Dewar J."/>
            <person name="Goldberg J."/>
            <person name="Griggs A."/>
            <person name="Gujja S."/>
            <person name="Hansen M."/>
            <person name="Howarth C."/>
            <person name="Imamovic A."/>
            <person name="Larimer J."/>
            <person name="McCowan C."/>
            <person name="Murphy C."/>
            <person name="Neiman D."/>
            <person name="Pearson M."/>
            <person name="Priest M."/>
            <person name="Roberts A."/>
            <person name="Saif S."/>
            <person name="Shea T."/>
            <person name="Sisk P."/>
            <person name="Sykes S."/>
            <person name="Wortman J."/>
            <person name="Nusbaum C."/>
            <person name="Birren B."/>
        </authorList>
    </citation>
    <scope>NUCLEOTIDE SEQUENCE [LARGE SCALE GENOMIC DNA]</scope>
    <source>
        <strain evidence="2 3">1.2</strain>
    </source>
</reference>
<dbReference type="AlphaFoldDB" id="R8VXI1"/>
<name>R8VXI1_9FIRM</name>
<evidence type="ECO:0000313" key="2">
    <source>
        <dbReference type="EMBL" id="EOQ37179.1"/>
    </source>
</evidence>